<comment type="caution">
    <text evidence="3">The sequence shown here is derived from an EMBL/GenBank/DDBJ whole genome shotgun (WGS) entry which is preliminary data.</text>
</comment>
<keyword evidence="1" id="KW-0812">Transmembrane</keyword>
<organism evidence="3 4">
    <name type="scientific">Handroanthus impetiginosus</name>
    <dbReference type="NCBI Taxonomy" id="429701"/>
    <lineage>
        <taxon>Eukaryota</taxon>
        <taxon>Viridiplantae</taxon>
        <taxon>Streptophyta</taxon>
        <taxon>Embryophyta</taxon>
        <taxon>Tracheophyta</taxon>
        <taxon>Spermatophyta</taxon>
        <taxon>Magnoliopsida</taxon>
        <taxon>eudicotyledons</taxon>
        <taxon>Gunneridae</taxon>
        <taxon>Pentapetalae</taxon>
        <taxon>asterids</taxon>
        <taxon>lamiids</taxon>
        <taxon>Lamiales</taxon>
        <taxon>Bignoniaceae</taxon>
        <taxon>Crescentiina</taxon>
        <taxon>Tabebuia alliance</taxon>
        <taxon>Handroanthus</taxon>
    </lineage>
</organism>
<accession>A0A2G9H6Z0</accession>
<protein>
    <submittedName>
        <fullName evidence="3">Uncharacterized protein</fullName>
    </submittedName>
</protein>
<proteinExistence type="predicted"/>
<feature type="signal peptide" evidence="2">
    <location>
        <begin position="1"/>
        <end position="27"/>
    </location>
</feature>
<keyword evidence="1" id="KW-1133">Transmembrane helix</keyword>
<dbReference type="AlphaFoldDB" id="A0A2G9H6Z0"/>
<evidence type="ECO:0000256" key="1">
    <source>
        <dbReference type="SAM" id="Phobius"/>
    </source>
</evidence>
<gene>
    <name evidence="3" type="ORF">CDL12_14123</name>
</gene>
<dbReference type="EMBL" id="NKXS01002515">
    <property type="protein sequence ID" value="PIN13243.1"/>
    <property type="molecule type" value="Genomic_DNA"/>
</dbReference>
<feature type="chain" id="PRO_5013627855" evidence="2">
    <location>
        <begin position="28"/>
        <end position="65"/>
    </location>
</feature>
<name>A0A2G9H6Z0_9LAMI</name>
<evidence type="ECO:0000313" key="3">
    <source>
        <dbReference type="EMBL" id="PIN13243.1"/>
    </source>
</evidence>
<keyword evidence="4" id="KW-1185">Reference proteome</keyword>
<keyword evidence="1" id="KW-0472">Membrane</keyword>
<dbReference type="Proteomes" id="UP000231279">
    <property type="component" value="Unassembled WGS sequence"/>
</dbReference>
<reference evidence="4" key="1">
    <citation type="journal article" date="2018" name="Gigascience">
        <title>Genome assembly of the Pink Ipe (Handroanthus impetiginosus, Bignoniaceae), a highly valued, ecologically keystone Neotropical timber forest tree.</title>
        <authorList>
            <person name="Silva-Junior O.B."/>
            <person name="Grattapaglia D."/>
            <person name="Novaes E."/>
            <person name="Collevatti R.G."/>
        </authorList>
    </citation>
    <scope>NUCLEOTIDE SEQUENCE [LARGE SCALE GENOMIC DNA]</scope>
    <source>
        <strain evidence="4">cv. UFG-1</strain>
    </source>
</reference>
<evidence type="ECO:0000313" key="4">
    <source>
        <dbReference type="Proteomes" id="UP000231279"/>
    </source>
</evidence>
<sequence length="65" mass="6453">MAATKARVLFVAAAMMTIFALIGYSMAQEAPAPAPASSAGITSPSFAAGCAVAVVSLIFGSAFRI</sequence>
<evidence type="ECO:0000256" key="2">
    <source>
        <dbReference type="SAM" id="SignalP"/>
    </source>
</evidence>
<keyword evidence="2" id="KW-0732">Signal</keyword>
<feature type="transmembrane region" description="Helical" evidence="1">
    <location>
        <begin position="43"/>
        <end position="63"/>
    </location>
</feature>